<protein>
    <submittedName>
        <fullName evidence="1">Uncharacterized protein</fullName>
    </submittedName>
</protein>
<organism evidence="1 2">
    <name type="scientific">Populus alba x Populus x berolinensis</name>
    <dbReference type="NCBI Taxonomy" id="444605"/>
    <lineage>
        <taxon>Eukaryota</taxon>
        <taxon>Viridiplantae</taxon>
        <taxon>Streptophyta</taxon>
        <taxon>Embryophyta</taxon>
        <taxon>Tracheophyta</taxon>
        <taxon>Spermatophyta</taxon>
        <taxon>Magnoliopsida</taxon>
        <taxon>eudicotyledons</taxon>
        <taxon>Gunneridae</taxon>
        <taxon>Pentapetalae</taxon>
        <taxon>rosids</taxon>
        <taxon>fabids</taxon>
        <taxon>Malpighiales</taxon>
        <taxon>Salicaceae</taxon>
        <taxon>Saliceae</taxon>
        <taxon>Populus</taxon>
    </lineage>
</organism>
<gene>
    <name evidence="1" type="ORF">NC653_031966</name>
</gene>
<proteinExistence type="predicted"/>
<reference evidence="1" key="1">
    <citation type="journal article" date="2023" name="Mol. Ecol. Resour.">
        <title>Chromosome-level genome assembly of a triploid poplar Populus alba 'Berolinensis'.</title>
        <authorList>
            <person name="Chen S."/>
            <person name="Yu Y."/>
            <person name="Wang X."/>
            <person name="Wang S."/>
            <person name="Zhang T."/>
            <person name="Zhou Y."/>
            <person name="He R."/>
            <person name="Meng N."/>
            <person name="Wang Y."/>
            <person name="Liu W."/>
            <person name="Liu Z."/>
            <person name="Liu J."/>
            <person name="Guo Q."/>
            <person name="Huang H."/>
            <person name="Sederoff R.R."/>
            <person name="Wang G."/>
            <person name="Qu G."/>
            <person name="Chen S."/>
        </authorList>
    </citation>
    <scope>NUCLEOTIDE SEQUENCE</scope>
    <source>
        <strain evidence="1">SC-2020</strain>
    </source>
</reference>
<keyword evidence="2" id="KW-1185">Reference proteome</keyword>
<name>A0AAD6Q3C7_9ROSI</name>
<dbReference type="AlphaFoldDB" id="A0AAD6Q3C7"/>
<evidence type="ECO:0000313" key="2">
    <source>
        <dbReference type="Proteomes" id="UP001164929"/>
    </source>
</evidence>
<evidence type="ECO:0000313" key="1">
    <source>
        <dbReference type="EMBL" id="KAJ6976280.1"/>
    </source>
</evidence>
<dbReference type="Proteomes" id="UP001164929">
    <property type="component" value="Chromosome 13"/>
</dbReference>
<dbReference type="EMBL" id="JAQIZT010000013">
    <property type="protein sequence ID" value="KAJ6976280.1"/>
    <property type="molecule type" value="Genomic_DNA"/>
</dbReference>
<accession>A0AAD6Q3C7</accession>
<sequence length="212" mass="23059">MAKSKKLYITRRSCGRDFELQPSVCAPLRTHRVPLRSLSPVQSDLESSTQGLPPRPKLTFGDFAWIPIGNRVSMNSRLKSSSSSSYARKGVSNEGSQAVPLSHSMGSRAWQRYGLLPSPSDRTPCGISPSAQAGQFATKHDVPGSPKFPSLVHFPIFTSTSSCQFLASDVSLPDDSLKFCLIGFVADKCPRYTLLFKPGIIMLTSSCMILDG</sequence>
<comment type="caution">
    <text evidence="1">The sequence shown here is derived from an EMBL/GenBank/DDBJ whole genome shotgun (WGS) entry which is preliminary data.</text>
</comment>